<protein>
    <recommendedName>
        <fullName evidence="3 12">MICOS complex subunit MIC60</fullName>
    </recommendedName>
    <alternativeName>
        <fullName evidence="12">Mitofilin</fullName>
    </alternativeName>
</protein>
<dbReference type="STRING" id="983967.A0A1E4T3G9"/>
<evidence type="ECO:0000313" key="13">
    <source>
        <dbReference type="EMBL" id="ODV86271.1"/>
    </source>
</evidence>
<evidence type="ECO:0000256" key="3">
    <source>
        <dbReference type="ARBA" id="ARBA00018116"/>
    </source>
</evidence>
<dbReference type="AlphaFoldDB" id="A0A1E4T3G9"/>
<evidence type="ECO:0000256" key="10">
    <source>
        <dbReference type="ARBA" id="ARBA00023136"/>
    </source>
</evidence>
<feature type="transmembrane region" description="Helical" evidence="12">
    <location>
        <begin position="45"/>
        <end position="64"/>
    </location>
</feature>
<keyword evidence="9 12" id="KW-0496">Mitochondrion</keyword>
<dbReference type="GO" id="GO:0042407">
    <property type="term" value="P:cristae formation"/>
    <property type="evidence" value="ECO:0007669"/>
    <property type="project" value="TreeGrafter"/>
</dbReference>
<keyword evidence="7 12" id="KW-1133">Transmembrane helix</keyword>
<evidence type="ECO:0000256" key="2">
    <source>
        <dbReference type="ARBA" id="ARBA00010877"/>
    </source>
</evidence>
<evidence type="ECO:0000256" key="8">
    <source>
        <dbReference type="ARBA" id="ARBA00023054"/>
    </source>
</evidence>
<evidence type="ECO:0000256" key="1">
    <source>
        <dbReference type="ARBA" id="ARBA00004434"/>
    </source>
</evidence>
<evidence type="ECO:0000256" key="5">
    <source>
        <dbReference type="ARBA" id="ARBA00022792"/>
    </source>
</evidence>
<comment type="similarity">
    <text evidence="2 12">Belongs to the MICOS complex subunit Mic60 family.</text>
</comment>
<keyword evidence="4 12" id="KW-0812">Transmembrane</keyword>
<keyword evidence="10 12" id="KW-0472">Membrane</keyword>
<name>A0A1E4T3G9_9ASCO</name>
<gene>
    <name evidence="13" type="ORF">CANARDRAFT_6764</name>
</gene>
<dbReference type="Proteomes" id="UP000094801">
    <property type="component" value="Unassembled WGS sequence"/>
</dbReference>
<dbReference type="OrthoDB" id="10261039at2759"/>
<dbReference type="EMBL" id="KV453850">
    <property type="protein sequence ID" value="ODV86271.1"/>
    <property type="molecule type" value="Genomic_DNA"/>
</dbReference>
<dbReference type="GO" id="GO:0061617">
    <property type="term" value="C:MICOS complex"/>
    <property type="evidence" value="ECO:0007669"/>
    <property type="project" value="TreeGrafter"/>
</dbReference>
<proteinExistence type="inferred from homology"/>
<evidence type="ECO:0000256" key="4">
    <source>
        <dbReference type="ARBA" id="ARBA00022692"/>
    </source>
</evidence>
<dbReference type="PANTHER" id="PTHR15415">
    <property type="entry name" value="MITOFILIN"/>
    <property type="match status" value="1"/>
</dbReference>
<evidence type="ECO:0000313" key="14">
    <source>
        <dbReference type="Proteomes" id="UP000094801"/>
    </source>
</evidence>
<evidence type="ECO:0000256" key="6">
    <source>
        <dbReference type="ARBA" id="ARBA00022946"/>
    </source>
</evidence>
<keyword evidence="14" id="KW-1185">Reference proteome</keyword>
<evidence type="ECO:0000256" key="9">
    <source>
        <dbReference type="ARBA" id="ARBA00023128"/>
    </source>
</evidence>
<reference evidence="14" key="1">
    <citation type="submission" date="2016-04" db="EMBL/GenBank/DDBJ databases">
        <title>Comparative genomics of biotechnologically important yeasts.</title>
        <authorList>
            <consortium name="DOE Joint Genome Institute"/>
            <person name="Riley R."/>
            <person name="Haridas S."/>
            <person name="Wolfe K.H."/>
            <person name="Lopes M.R."/>
            <person name="Hittinger C.T."/>
            <person name="Goker M."/>
            <person name="Salamov A."/>
            <person name="Wisecaver J."/>
            <person name="Long T.M."/>
            <person name="Aerts A.L."/>
            <person name="Barry K."/>
            <person name="Choi C."/>
            <person name="Clum A."/>
            <person name="Coughlan A.Y."/>
            <person name="Deshpande S."/>
            <person name="Douglass A.P."/>
            <person name="Hanson S.J."/>
            <person name="Klenk H.-P."/>
            <person name="Labutti K."/>
            <person name="Lapidus A."/>
            <person name="Lindquist E."/>
            <person name="Lipzen A."/>
            <person name="Meier-Kolthoff J.P."/>
            <person name="Ohm R.A."/>
            <person name="Otillar R.P."/>
            <person name="Pangilinan J."/>
            <person name="Peng Y."/>
            <person name="Rokas A."/>
            <person name="Rosa C.A."/>
            <person name="Scheuner C."/>
            <person name="Sibirny A.A."/>
            <person name="Slot J.C."/>
            <person name="Stielow J.B."/>
            <person name="Sun H."/>
            <person name="Kurtzman C.P."/>
            <person name="Blackwell M."/>
            <person name="Grigoriev I.V."/>
            <person name="Jeffries T.W."/>
        </authorList>
    </citation>
    <scope>NUCLEOTIDE SEQUENCE [LARGE SCALE GENOMIC DNA]</scope>
    <source>
        <strain evidence="14">NRRL YB-2248</strain>
    </source>
</reference>
<comment type="function">
    <text evidence="11">Component of the MICOS complex, a large protein complex of the mitochondrial inner membrane that plays crucial roles in the maintenance of crista junctions, inner membrane architecture, and formation of contact sites to the outer membrane. Plays a role in keeping cristae membranes connected to the inner boundary membrane. Also promotes protein import via the mitochondrial intermembrane space assembly (MIA) pathway.</text>
</comment>
<sequence>MYRVSSIGKTALPATRLLIAPKNQIRFQTTQAIKTAKRSHPVRNFLFKLSLSVITFYGVGAVVASKVDQLQDIFIDYVPFGEKALDTFEYYQYHSDELFSFSKINESMSEITDKLGLEKTVAIPKQGVSSDKVDASVLTKEIKSHIGAETTVESHSNLSLPLIKLKTGDATVDGTIDSLNEFIGSINKRGSDVESQKLVEGLNKNIAELSTKYKELLAARQGDVDSFLKEKEVELQSYFKGKEVSLTEEFVSKLTAAKQEIEDKYNARLNSEIKATKDKIMLEAENIIQNSKLLAIQEFNDVISQKIENERNGKLKNLDALASRVEEIEKFELELSQTAQTYHSYKAIKQSINNLEHILTSSTPSPKCGEALVAEIENLKKLIAPLHNELVDTVIDSLPSNASLLSSGGVLTQSQLIARWESLLPELRSVSLLPPNAGLMGHLSSLLFSKLLFSKTGSPVKTDDDTIGSDVESVIARVNDSLMKNQLDNAVEEVTNLKGVARQLVDDWLVESRKKLEIQFLVDIVETEIKISV</sequence>
<organism evidence="13 14">
    <name type="scientific">[Candida] arabinofermentans NRRL YB-2248</name>
    <dbReference type="NCBI Taxonomy" id="983967"/>
    <lineage>
        <taxon>Eukaryota</taxon>
        <taxon>Fungi</taxon>
        <taxon>Dikarya</taxon>
        <taxon>Ascomycota</taxon>
        <taxon>Saccharomycotina</taxon>
        <taxon>Pichiomycetes</taxon>
        <taxon>Pichiales</taxon>
        <taxon>Pichiaceae</taxon>
        <taxon>Ogataea</taxon>
        <taxon>Ogataea/Candida clade</taxon>
    </lineage>
</organism>
<keyword evidence="8" id="KW-0175">Coiled coil</keyword>
<dbReference type="Pfam" id="PF09731">
    <property type="entry name" value="Mitofilin"/>
    <property type="match status" value="1"/>
</dbReference>
<evidence type="ECO:0000256" key="7">
    <source>
        <dbReference type="ARBA" id="ARBA00022989"/>
    </source>
</evidence>
<dbReference type="InterPro" id="IPR019133">
    <property type="entry name" value="MIC60"/>
</dbReference>
<accession>A0A1E4T3G9</accession>
<keyword evidence="5 12" id="KW-0999">Mitochondrion inner membrane</keyword>
<evidence type="ECO:0000256" key="12">
    <source>
        <dbReference type="RuleBase" id="RU363000"/>
    </source>
</evidence>
<keyword evidence="6" id="KW-0809">Transit peptide</keyword>
<dbReference type="PANTHER" id="PTHR15415:SF7">
    <property type="entry name" value="MICOS COMPLEX SUBUNIT MIC60"/>
    <property type="match status" value="1"/>
</dbReference>
<comment type="subcellular location">
    <subcellularLocation>
        <location evidence="1 12">Mitochondrion inner membrane</location>
        <topology evidence="1 12">Single-pass membrane protein</topology>
    </subcellularLocation>
</comment>
<evidence type="ECO:0000256" key="11">
    <source>
        <dbReference type="ARBA" id="ARBA00025571"/>
    </source>
</evidence>
<comment type="subunit">
    <text evidence="12">Component of the mitochondrial contact site and cristae organizing system (MICOS) complex.</text>
</comment>